<dbReference type="InterPro" id="IPR036291">
    <property type="entry name" value="NAD(P)-bd_dom_sf"/>
</dbReference>
<reference evidence="2 3" key="1">
    <citation type="submission" date="2020-08" db="EMBL/GenBank/DDBJ databases">
        <title>Oceanospirillum sp. nov. isolated from marine sediment.</title>
        <authorList>
            <person name="Ji X."/>
        </authorList>
    </citation>
    <scope>NUCLEOTIDE SEQUENCE [LARGE SCALE GENOMIC DNA]</scope>
    <source>
        <strain evidence="2 3">D5</strain>
    </source>
</reference>
<dbReference type="AlphaFoldDB" id="A0A839IUS5"/>
<dbReference type="Gene3D" id="3.40.50.720">
    <property type="entry name" value="NAD(P)-binding Rossmann-like Domain"/>
    <property type="match status" value="1"/>
</dbReference>
<dbReference type="GO" id="GO:0004029">
    <property type="term" value="F:aldehyde dehydrogenase (NAD+) activity"/>
    <property type="evidence" value="ECO:0007669"/>
    <property type="project" value="TreeGrafter"/>
</dbReference>
<dbReference type="Pfam" id="PF01370">
    <property type="entry name" value="Epimerase"/>
    <property type="match status" value="1"/>
</dbReference>
<dbReference type="Proteomes" id="UP000565262">
    <property type="component" value="Unassembled WGS sequence"/>
</dbReference>
<dbReference type="PANTHER" id="PTHR48079">
    <property type="entry name" value="PROTEIN YEEZ"/>
    <property type="match status" value="1"/>
</dbReference>
<protein>
    <submittedName>
        <fullName evidence="2">NAD-dependent epimerase/dehydratase family protein</fullName>
    </submittedName>
</protein>
<keyword evidence="3" id="KW-1185">Reference proteome</keyword>
<name>A0A839IUS5_9GAMM</name>
<gene>
    <name evidence="2" type="ORF">H4O21_17350</name>
</gene>
<feature type="domain" description="NAD-dependent epimerase/dehydratase" evidence="1">
    <location>
        <begin position="2"/>
        <end position="161"/>
    </location>
</feature>
<evidence type="ECO:0000313" key="2">
    <source>
        <dbReference type="EMBL" id="MBB1488374.1"/>
    </source>
</evidence>
<sequence length="295" mass="32738">MLIVGCGDIGGRTAQGLINAGHSVYGARRNPQNLPDGVQPVTLDVSDKESWQALTLSPDFIVYSVAAGGFAEEAYQAAYSDGIANMLDWLKARQHQPKHILFVSSTSVYGQGEGEEVDENTEPKPAGFAGRIMLQAEERLRKSNLPATSVRFSGIYGPGRDMLIRQVRQGRMAPEIPVMYSNRIHSDDCAGVLNHLLMLAQSGQTLDNIYLATDQASEPIHEVMSWMADILQVIPTEMVESPTRRRASSKRCINKRLLATGYQFIYPTYKDGYIDALKKVKKEIAEEKERAKIYD</sequence>
<dbReference type="PANTHER" id="PTHR48079:SF6">
    <property type="entry name" value="NAD(P)-BINDING DOMAIN-CONTAINING PROTEIN-RELATED"/>
    <property type="match status" value="1"/>
</dbReference>
<dbReference type="InterPro" id="IPR051783">
    <property type="entry name" value="NAD(P)-dependent_oxidoreduct"/>
</dbReference>
<organism evidence="2 3">
    <name type="scientific">Oceanospirillum sediminis</name>
    <dbReference type="NCBI Taxonomy" id="2760088"/>
    <lineage>
        <taxon>Bacteria</taxon>
        <taxon>Pseudomonadati</taxon>
        <taxon>Pseudomonadota</taxon>
        <taxon>Gammaproteobacteria</taxon>
        <taxon>Oceanospirillales</taxon>
        <taxon>Oceanospirillaceae</taxon>
        <taxon>Oceanospirillum</taxon>
    </lineage>
</organism>
<dbReference type="InterPro" id="IPR001509">
    <property type="entry name" value="Epimerase_deHydtase"/>
</dbReference>
<comment type="caution">
    <text evidence="2">The sequence shown here is derived from an EMBL/GenBank/DDBJ whole genome shotgun (WGS) entry which is preliminary data.</text>
</comment>
<dbReference type="GO" id="GO:0005737">
    <property type="term" value="C:cytoplasm"/>
    <property type="evidence" value="ECO:0007669"/>
    <property type="project" value="TreeGrafter"/>
</dbReference>
<evidence type="ECO:0000259" key="1">
    <source>
        <dbReference type="Pfam" id="PF01370"/>
    </source>
</evidence>
<dbReference type="EMBL" id="JACJFM010000027">
    <property type="protein sequence ID" value="MBB1488374.1"/>
    <property type="molecule type" value="Genomic_DNA"/>
</dbReference>
<evidence type="ECO:0000313" key="3">
    <source>
        <dbReference type="Proteomes" id="UP000565262"/>
    </source>
</evidence>
<proteinExistence type="predicted"/>
<accession>A0A839IUS5</accession>
<dbReference type="SUPFAM" id="SSF51735">
    <property type="entry name" value="NAD(P)-binding Rossmann-fold domains"/>
    <property type="match status" value="1"/>
</dbReference>